<organism evidence="2 3">
    <name type="scientific">Pedococcus aerophilus</name>
    <dbReference type="NCBI Taxonomy" id="436356"/>
    <lineage>
        <taxon>Bacteria</taxon>
        <taxon>Bacillati</taxon>
        <taxon>Actinomycetota</taxon>
        <taxon>Actinomycetes</taxon>
        <taxon>Micrococcales</taxon>
        <taxon>Intrasporangiaceae</taxon>
        <taxon>Pedococcus</taxon>
    </lineage>
</organism>
<protein>
    <recommendedName>
        <fullName evidence="4">DUF1800 domain-containing protein</fullName>
    </recommendedName>
</protein>
<dbReference type="RefSeq" id="WP_344189207.1">
    <property type="nucleotide sequence ID" value="NZ_BAAARN010000001.1"/>
</dbReference>
<evidence type="ECO:0008006" key="4">
    <source>
        <dbReference type="Google" id="ProtNLM"/>
    </source>
</evidence>
<evidence type="ECO:0000256" key="1">
    <source>
        <dbReference type="SAM" id="MobiDB-lite"/>
    </source>
</evidence>
<feature type="region of interest" description="Disordered" evidence="1">
    <location>
        <begin position="1"/>
        <end position="46"/>
    </location>
</feature>
<gene>
    <name evidence="2" type="ORF">GCM10009867_01040</name>
</gene>
<dbReference type="Proteomes" id="UP001501326">
    <property type="component" value="Unassembled WGS sequence"/>
</dbReference>
<sequence length="602" mass="64734">MPPSILRHRSAAATDSPQSPPSATGTPTTPDSRTEPVRAKVTRRSAVGAVAAAAVDSVAPSKSPTAYTAPTIANPVTQRPLPQKLTKPAVTEAPAAGTVDRAYAPRTAVSAPTTTTAATTRAVATATTAAAPSAALHLARRASWGATPSLVAEITAQGTTAWIDAQLNPSALPDTTVDALVAEQWPILRSKIWGVRDKYYPNSTGDAGYAIIQSYLARAIWSKRQLLEVMVDFWTNHLVVAGPWGDAWDSIHRYHVDVIRRYALGRYSDMLVAAAKHPAMLQQLDNAYSTKRSPNENFGRELLELHTVGVDGGYLESDIRRSALILTGMGIDFETGEYLWRDMHHYRGKLSLLGWTNDNASPAGTPVVDSYLNHLARHPKTARRIATKLAVRFVSDTPPATLVDRLAQVYLANDTRIAPVLKALLTSAEFAASAGQKTKRPLENIVSTARVLGAAPGADTPAWLNDLLWMAQTAGQAPMGWPAPNGYPDVAGAWAGAGTTLATWNFHMYQTWTANDTNVTKVRYPSLRTLLPTTAPATYGAYVDALSKRLIQVPLPSAKRDAVCAFLDRTATSTLNPNDAALGWRLPYVVALILDSPEFATR</sequence>
<feature type="compositionally biased region" description="Low complexity" evidence="1">
    <location>
        <begin position="21"/>
        <end position="31"/>
    </location>
</feature>
<reference evidence="2 3" key="1">
    <citation type="journal article" date="2019" name="Int. J. Syst. Evol. Microbiol.">
        <title>The Global Catalogue of Microorganisms (GCM) 10K type strain sequencing project: providing services to taxonomists for standard genome sequencing and annotation.</title>
        <authorList>
            <consortium name="The Broad Institute Genomics Platform"/>
            <consortium name="The Broad Institute Genome Sequencing Center for Infectious Disease"/>
            <person name="Wu L."/>
            <person name="Ma J."/>
        </authorList>
    </citation>
    <scope>NUCLEOTIDE SEQUENCE [LARGE SCALE GENOMIC DNA]</scope>
    <source>
        <strain evidence="2 3">JCM 16378</strain>
    </source>
</reference>
<comment type="caution">
    <text evidence="2">The sequence shown here is derived from an EMBL/GenBank/DDBJ whole genome shotgun (WGS) entry which is preliminary data.</text>
</comment>
<evidence type="ECO:0000313" key="2">
    <source>
        <dbReference type="EMBL" id="GAA2730191.1"/>
    </source>
</evidence>
<dbReference type="InterPro" id="IPR014917">
    <property type="entry name" value="DUF1800"/>
</dbReference>
<evidence type="ECO:0000313" key="3">
    <source>
        <dbReference type="Proteomes" id="UP001501326"/>
    </source>
</evidence>
<name>A0ABN3UDB4_9MICO</name>
<dbReference type="EMBL" id="BAAARN010000001">
    <property type="protein sequence ID" value="GAA2730191.1"/>
    <property type="molecule type" value="Genomic_DNA"/>
</dbReference>
<accession>A0ABN3UDB4</accession>
<dbReference type="Pfam" id="PF08811">
    <property type="entry name" value="DUF1800"/>
    <property type="match status" value="1"/>
</dbReference>
<proteinExistence type="predicted"/>
<feature type="compositionally biased region" description="Basic residues" evidence="1">
    <location>
        <begin position="1"/>
        <end position="10"/>
    </location>
</feature>
<keyword evidence="3" id="KW-1185">Reference proteome</keyword>